<organism evidence="1 2">
    <name type="scientific">Candidatus Roizmanbacteria bacterium RIFOXYD1_FULL_38_12</name>
    <dbReference type="NCBI Taxonomy" id="1802093"/>
    <lineage>
        <taxon>Bacteria</taxon>
        <taxon>Candidatus Roizmaniibacteriota</taxon>
    </lineage>
</organism>
<dbReference type="AlphaFoldDB" id="A0A1F7L1H9"/>
<reference evidence="1 2" key="1">
    <citation type="journal article" date="2016" name="Nat. Commun.">
        <title>Thousands of microbial genomes shed light on interconnected biogeochemical processes in an aquifer system.</title>
        <authorList>
            <person name="Anantharaman K."/>
            <person name="Brown C.T."/>
            <person name="Hug L.A."/>
            <person name="Sharon I."/>
            <person name="Castelle C.J."/>
            <person name="Probst A.J."/>
            <person name="Thomas B.C."/>
            <person name="Singh A."/>
            <person name="Wilkins M.J."/>
            <person name="Karaoz U."/>
            <person name="Brodie E.L."/>
            <person name="Williams K.H."/>
            <person name="Hubbard S.S."/>
            <person name="Banfield J.F."/>
        </authorList>
    </citation>
    <scope>NUCLEOTIDE SEQUENCE [LARGE SCALE GENOMIC DNA]</scope>
</reference>
<dbReference type="EMBL" id="MGBR01000001">
    <property type="protein sequence ID" value="OGK73973.1"/>
    <property type="molecule type" value="Genomic_DNA"/>
</dbReference>
<evidence type="ECO:0000313" key="2">
    <source>
        <dbReference type="Proteomes" id="UP000177050"/>
    </source>
</evidence>
<comment type="caution">
    <text evidence="1">The sequence shown here is derived from an EMBL/GenBank/DDBJ whole genome shotgun (WGS) entry which is preliminary data.</text>
</comment>
<accession>A0A1F7L1H9</accession>
<dbReference type="InterPro" id="IPR029063">
    <property type="entry name" value="SAM-dependent_MTases_sf"/>
</dbReference>
<dbReference type="Pfam" id="PF13489">
    <property type="entry name" value="Methyltransf_23"/>
    <property type="match status" value="1"/>
</dbReference>
<dbReference type="Gene3D" id="3.40.50.150">
    <property type="entry name" value="Vaccinia Virus protein VP39"/>
    <property type="match status" value="1"/>
</dbReference>
<protein>
    <recommendedName>
        <fullName evidence="3">Methyltransferase type 11 domain-containing protein</fullName>
    </recommendedName>
</protein>
<proteinExistence type="predicted"/>
<evidence type="ECO:0008006" key="3">
    <source>
        <dbReference type="Google" id="ProtNLM"/>
    </source>
</evidence>
<dbReference type="SUPFAM" id="SSF53335">
    <property type="entry name" value="S-adenosyl-L-methionine-dependent methyltransferases"/>
    <property type="match status" value="1"/>
</dbReference>
<sequence length="210" mass="24296">MTALETSISLSRIRRTATVLPHENPELFETIKRQSRINIRHFVSSCINRSPSCLPYVDVACGYRTNKPEVIHSSHFVDPLYVAFDHVLVFDKEVEPISSPNMAADAELIPLKDRCAGTVLCTEVLEHVRNPHLVLNEVYRILKPSGKLLLTVPGIHVPKHEKLPHQRDYRRFSKVYLRQLLKEHNFTILEMQDKFFEGKHINILVWALRT</sequence>
<gene>
    <name evidence="1" type="ORF">A3K52_04325</name>
</gene>
<evidence type="ECO:0000313" key="1">
    <source>
        <dbReference type="EMBL" id="OGK73973.1"/>
    </source>
</evidence>
<dbReference type="Proteomes" id="UP000177050">
    <property type="component" value="Unassembled WGS sequence"/>
</dbReference>
<name>A0A1F7L1H9_9BACT</name>